<dbReference type="PANTHER" id="PTHR12558">
    <property type="entry name" value="CELL DIVISION CYCLE 16,23,27"/>
    <property type="match status" value="1"/>
</dbReference>
<protein>
    <submittedName>
        <fullName evidence="5">Tetratricopeptide (TPR) repeat protein</fullName>
    </submittedName>
</protein>
<name>A0A846MND5_9BACT</name>
<gene>
    <name evidence="5" type="ORF">FHS56_000542</name>
</gene>
<evidence type="ECO:0000256" key="3">
    <source>
        <dbReference type="PROSITE-ProRule" id="PRU00339"/>
    </source>
</evidence>
<dbReference type="EMBL" id="JAASRN010000001">
    <property type="protein sequence ID" value="NIK73056.1"/>
    <property type="molecule type" value="Genomic_DNA"/>
</dbReference>
<organism evidence="5 6">
    <name type="scientific">Thermonema lapsum</name>
    <dbReference type="NCBI Taxonomy" id="28195"/>
    <lineage>
        <taxon>Bacteria</taxon>
        <taxon>Pseudomonadati</taxon>
        <taxon>Bacteroidota</taxon>
        <taxon>Cytophagia</taxon>
        <taxon>Cytophagales</taxon>
        <taxon>Thermonemataceae</taxon>
        <taxon>Thermonema</taxon>
    </lineage>
</organism>
<feature type="chain" id="PRO_5032554636" evidence="4">
    <location>
        <begin position="20"/>
        <end position="392"/>
    </location>
</feature>
<evidence type="ECO:0000256" key="1">
    <source>
        <dbReference type="ARBA" id="ARBA00022737"/>
    </source>
</evidence>
<keyword evidence="4" id="KW-0732">Signal</keyword>
<keyword evidence="2 3" id="KW-0802">TPR repeat</keyword>
<comment type="caution">
    <text evidence="5">The sequence shown here is derived from an EMBL/GenBank/DDBJ whole genome shotgun (WGS) entry which is preliminary data.</text>
</comment>
<evidence type="ECO:0000313" key="6">
    <source>
        <dbReference type="Proteomes" id="UP000537126"/>
    </source>
</evidence>
<accession>A0A846MND5</accession>
<keyword evidence="1" id="KW-0677">Repeat</keyword>
<proteinExistence type="predicted"/>
<keyword evidence="6" id="KW-1185">Reference proteome</keyword>
<dbReference type="Pfam" id="PF07719">
    <property type="entry name" value="TPR_2"/>
    <property type="match status" value="1"/>
</dbReference>
<dbReference type="SUPFAM" id="SSF48452">
    <property type="entry name" value="TPR-like"/>
    <property type="match status" value="2"/>
</dbReference>
<dbReference type="PROSITE" id="PS50005">
    <property type="entry name" value="TPR"/>
    <property type="match status" value="2"/>
</dbReference>
<feature type="repeat" description="TPR" evidence="3">
    <location>
        <begin position="161"/>
        <end position="194"/>
    </location>
</feature>
<dbReference type="InterPro" id="IPR013105">
    <property type="entry name" value="TPR_2"/>
</dbReference>
<feature type="repeat" description="TPR" evidence="3">
    <location>
        <begin position="297"/>
        <end position="330"/>
    </location>
</feature>
<reference evidence="5 6" key="1">
    <citation type="submission" date="2020-03" db="EMBL/GenBank/DDBJ databases">
        <title>Genomic Encyclopedia of Type Strains, Phase IV (KMG-IV): sequencing the most valuable type-strain genomes for metagenomic binning, comparative biology and taxonomic classification.</title>
        <authorList>
            <person name="Goeker M."/>
        </authorList>
    </citation>
    <scope>NUCLEOTIDE SEQUENCE [LARGE SCALE GENOMIC DNA]</scope>
    <source>
        <strain evidence="5 6">DSM 5718</strain>
    </source>
</reference>
<dbReference type="InterPro" id="IPR019734">
    <property type="entry name" value="TPR_rpt"/>
</dbReference>
<feature type="signal peptide" evidence="4">
    <location>
        <begin position="1"/>
        <end position="19"/>
    </location>
</feature>
<evidence type="ECO:0000256" key="4">
    <source>
        <dbReference type="SAM" id="SignalP"/>
    </source>
</evidence>
<dbReference type="RefSeq" id="WP_166918335.1">
    <property type="nucleotide sequence ID" value="NZ_JAASRN010000001.1"/>
</dbReference>
<dbReference type="Pfam" id="PF13432">
    <property type="entry name" value="TPR_16"/>
    <property type="match status" value="1"/>
</dbReference>
<dbReference type="Proteomes" id="UP000537126">
    <property type="component" value="Unassembled WGS sequence"/>
</dbReference>
<evidence type="ECO:0000313" key="5">
    <source>
        <dbReference type="EMBL" id="NIK73056.1"/>
    </source>
</evidence>
<evidence type="ECO:0000256" key="2">
    <source>
        <dbReference type="ARBA" id="ARBA00022803"/>
    </source>
</evidence>
<dbReference type="PANTHER" id="PTHR12558:SF13">
    <property type="entry name" value="CELL DIVISION CYCLE PROTEIN 27 HOMOLOG"/>
    <property type="match status" value="1"/>
</dbReference>
<sequence length="392" mass="44976">MKCCYFLPLLLFACLALWACEDYEASDDRMYGVPNEAAIGNVKIKELLEEAAEEEPSAYVYTKLAQWVWHNERRLPLALSYTSQALRLDSTYAWAWYLRGRLLLEQKKPQEALIALEKARDYGYADAALWLSLGEGYRRTGDSARCMQALLEARRRLPYSPLTFLALGKAYFQFGAPAEAEQALRTALAKEPRQVEGYYFLLKTWEAQDKQQEVDSLLARALRRLPASDTLWYYHAQRLAGKRMTDSALVCYRKTLQLNPLHVAARYQLAEQLTLRYAWDEACEHFRYLANHDQLPARTAYYLGLCAIKAKEYEEAVEWLERAVKINPGDTQAKSYLYYARSLRDGTWVPPAQDSTRATGSETEILRTPIVPSVEMPKPKIQLPALSKDTLP</sequence>
<dbReference type="SMART" id="SM00028">
    <property type="entry name" value="TPR"/>
    <property type="match status" value="6"/>
</dbReference>
<dbReference type="AlphaFoldDB" id="A0A846MND5"/>
<dbReference type="InterPro" id="IPR011990">
    <property type="entry name" value="TPR-like_helical_dom_sf"/>
</dbReference>
<dbReference type="Gene3D" id="1.25.40.10">
    <property type="entry name" value="Tetratricopeptide repeat domain"/>
    <property type="match status" value="2"/>
</dbReference>
<dbReference type="PROSITE" id="PS50293">
    <property type="entry name" value="TPR_REGION"/>
    <property type="match status" value="1"/>
</dbReference>